<gene>
    <name evidence="2" type="ordered locus">CpB0046</name>
</gene>
<protein>
    <submittedName>
        <fullName evidence="2">HB5 protein</fullName>
    </submittedName>
</protein>
<evidence type="ECO:0000256" key="1">
    <source>
        <dbReference type="SAM" id="Coils"/>
    </source>
</evidence>
<name>A0ABN3YPB3_CHLPN</name>
<evidence type="ECO:0000313" key="2">
    <source>
        <dbReference type="EMBL" id="AAP97979.1"/>
    </source>
</evidence>
<proteinExistence type="predicted"/>
<sequence length="260" mass="31133">MEEVSEYLQQVENQLESCSKRLTKMETFALGVRLEAKEEIESIILSDVVNRFEVLCRDIEDMLSRVEEIERMLRMAELPLLPIKEALTKAFVQHNSCKEKLTKVEPYFKESPAYLTSEERLQSLNQTLQRAYKESQKVSGLESEVRACREQLKDQVRQFETQGVSLIKEEILFVTSTFRTKFSYHSFRLHVPCMRLYEEYYDDIDLERTRARWMAMSERYRDAFQAFQEMLKEGLVEEAQALRETEYWLYREERKSKKKH</sequence>
<feature type="coiled-coil region" evidence="1">
    <location>
        <begin position="114"/>
        <end position="158"/>
    </location>
</feature>
<reference evidence="2" key="1">
    <citation type="submission" date="2002-05" db="EMBL/GenBank/DDBJ databases">
        <title>The genome sequence of Chlamydia pneumoniae TW183 and comparison with other Chlamydia strains based on whole genome sequence analysis.</title>
        <authorList>
            <person name="Geng M.M."/>
            <person name="Schuhmacher A."/>
            <person name="Muehldorfer I."/>
            <person name="Bensch K.W."/>
            <person name="Schaefer K.P."/>
            <person name="Schneider S."/>
            <person name="Pohl T."/>
            <person name="Essig A."/>
            <person name="Marre R."/>
            <person name="Melchers K."/>
        </authorList>
    </citation>
    <scope>NUCLEOTIDE SEQUENCE [LARGE SCALE GENOMIC DNA]</scope>
    <source>
        <strain evidence="2">TW-183</strain>
    </source>
</reference>
<evidence type="ECO:0000313" key="3">
    <source>
        <dbReference type="Proteomes" id="UP000000424"/>
    </source>
</evidence>
<accession>A0ABN3YPB3</accession>
<dbReference type="EMBL" id="AE009440">
    <property type="protein sequence ID" value="AAP97979.1"/>
    <property type="molecule type" value="Genomic_DNA"/>
</dbReference>
<organism evidence="2 3">
    <name type="scientific">Chlamydia pneumoniae</name>
    <name type="common">Chlamydophila pneumoniae</name>
    <dbReference type="NCBI Taxonomy" id="83558"/>
    <lineage>
        <taxon>Bacteria</taxon>
        <taxon>Pseudomonadati</taxon>
        <taxon>Chlamydiota</taxon>
        <taxon>Chlamydiia</taxon>
        <taxon>Chlamydiales</taxon>
        <taxon>Chlamydiaceae</taxon>
        <taxon>Chlamydia/Chlamydophila group</taxon>
        <taxon>Chlamydia</taxon>
    </lineage>
</organism>
<dbReference type="Proteomes" id="UP000000424">
    <property type="component" value="Chromosome"/>
</dbReference>
<keyword evidence="3" id="KW-1185">Reference proteome</keyword>
<keyword evidence="1" id="KW-0175">Coiled coil</keyword>